<dbReference type="AlphaFoldDB" id="G8P1Y5"/>
<evidence type="ECO:0000313" key="3">
    <source>
        <dbReference type="Proteomes" id="UP000007113"/>
    </source>
</evidence>
<dbReference type="InterPro" id="IPR029060">
    <property type="entry name" value="PIN-like_dom_sf"/>
</dbReference>
<dbReference type="EMBL" id="CP003130">
    <property type="protein sequence ID" value="AEU37037.1"/>
    <property type="molecule type" value="Genomic_DNA"/>
</dbReference>
<dbReference type="HOGENOM" id="CLU_125353_1_0_0"/>
<dbReference type="Pfam" id="PF01850">
    <property type="entry name" value="PIN"/>
    <property type="match status" value="1"/>
</dbReference>
<dbReference type="Gene3D" id="3.40.50.1010">
    <property type="entry name" value="5'-nuclease"/>
    <property type="match status" value="1"/>
</dbReference>
<feature type="domain" description="PIN" evidence="1">
    <location>
        <begin position="5"/>
        <end position="123"/>
    </location>
</feature>
<reference evidence="2 3" key="1">
    <citation type="submission" date="2011-11" db="EMBL/GenBank/DDBJ databases">
        <title>Complete sequence of Granulicella mallensis MP5ACTX8.</title>
        <authorList>
            <consortium name="US DOE Joint Genome Institute"/>
            <person name="Lucas S."/>
            <person name="Copeland A."/>
            <person name="Lapidus A."/>
            <person name="Cheng J.-F."/>
            <person name="Goodwin L."/>
            <person name="Pitluck S."/>
            <person name="Peters L."/>
            <person name="Lu M."/>
            <person name="Detter J.C."/>
            <person name="Han C."/>
            <person name="Tapia R."/>
            <person name="Land M."/>
            <person name="Hauser L."/>
            <person name="Kyrpides N."/>
            <person name="Ivanova N."/>
            <person name="Mikhailova N."/>
            <person name="Pagani I."/>
            <person name="Rawat S."/>
            <person name="Mannisto M."/>
            <person name="Haggblom M."/>
            <person name="Woyke T."/>
        </authorList>
    </citation>
    <scope>NUCLEOTIDE SEQUENCE [LARGE SCALE GENOMIC DNA]</scope>
    <source>
        <strain evidence="3">ATCC BAA-1857 / DSM 23137 / MP5ACTX8</strain>
    </source>
</reference>
<organism evidence="2 3">
    <name type="scientific">Granulicella mallensis (strain ATCC BAA-1857 / DSM 23137 / MP5ACTX8)</name>
    <dbReference type="NCBI Taxonomy" id="682795"/>
    <lineage>
        <taxon>Bacteria</taxon>
        <taxon>Pseudomonadati</taxon>
        <taxon>Acidobacteriota</taxon>
        <taxon>Terriglobia</taxon>
        <taxon>Terriglobales</taxon>
        <taxon>Acidobacteriaceae</taxon>
        <taxon>Granulicella</taxon>
    </lineage>
</organism>
<dbReference type="SUPFAM" id="SSF88723">
    <property type="entry name" value="PIN domain-like"/>
    <property type="match status" value="1"/>
</dbReference>
<protein>
    <submittedName>
        <fullName evidence="2">PilT protein domain protein</fullName>
    </submittedName>
</protein>
<dbReference type="Proteomes" id="UP000007113">
    <property type="component" value="Chromosome"/>
</dbReference>
<dbReference type="eggNOG" id="COG1848">
    <property type="taxonomic scope" value="Bacteria"/>
</dbReference>
<accession>G8P1Y5</accession>
<dbReference type="InterPro" id="IPR002716">
    <property type="entry name" value="PIN_dom"/>
</dbReference>
<dbReference type="KEGG" id="gma:AciX8_2727"/>
<gene>
    <name evidence="2" type="ordered locus">AciX8_2727</name>
</gene>
<proteinExistence type="predicted"/>
<evidence type="ECO:0000313" key="2">
    <source>
        <dbReference type="EMBL" id="AEU37037.1"/>
    </source>
</evidence>
<dbReference type="RefSeq" id="WP_014265915.1">
    <property type="nucleotide sequence ID" value="NC_016631.1"/>
</dbReference>
<sequence>MSRVFWDAMLFIYLVENHPQYFKRCRYLLQRSFERGDKLYTSHLALGEVLAGAEKSPFPSKSKAIQAVAEEMGFTGLPFDAGAVPTFADLRAKRKLKIADSIHLACAASAGMDLFLTGDAQLAGIHVPGIQFVAAFQTTML</sequence>
<name>G8P1Y5_GRAMM</name>
<keyword evidence="3" id="KW-1185">Reference proteome</keyword>
<evidence type="ECO:0000259" key="1">
    <source>
        <dbReference type="Pfam" id="PF01850"/>
    </source>
</evidence>
<dbReference type="STRING" id="682795.AciX8_2727"/>
<dbReference type="OrthoDB" id="597982at2"/>